<sequence>MNTVKVIVRIMNNKIPSVKFSQTDYYSSISKSIPMGAEIARLTIENSAADCTYSIDSVERIKSYDL</sequence>
<comment type="caution">
    <text evidence="2">The sequence shown here is derived from an EMBL/GenBank/DDBJ whole genome shotgun (WGS) entry which is preliminary data.</text>
</comment>
<gene>
    <name evidence="2" type="ORF">BYL167_LOCUS79401</name>
    <name evidence="1" type="ORF">GIL414_LOCUS24599</name>
</gene>
<organism evidence="2 3">
    <name type="scientific">Rotaria magnacalcarata</name>
    <dbReference type="NCBI Taxonomy" id="392030"/>
    <lineage>
        <taxon>Eukaryota</taxon>
        <taxon>Metazoa</taxon>
        <taxon>Spiralia</taxon>
        <taxon>Gnathifera</taxon>
        <taxon>Rotifera</taxon>
        <taxon>Eurotatoria</taxon>
        <taxon>Bdelloidea</taxon>
        <taxon>Philodinida</taxon>
        <taxon>Philodinidae</taxon>
        <taxon>Rotaria</taxon>
    </lineage>
</organism>
<name>A0A8S3HJK7_9BILA</name>
<dbReference type="AlphaFoldDB" id="A0A8S3HJK7"/>
<evidence type="ECO:0000313" key="2">
    <source>
        <dbReference type="EMBL" id="CAF5183960.1"/>
    </source>
</evidence>
<proteinExistence type="predicted"/>
<reference evidence="2" key="1">
    <citation type="submission" date="2021-02" db="EMBL/GenBank/DDBJ databases">
        <authorList>
            <person name="Nowell W R."/>
        </authorList>
    </citation>
    <scope>NUCLEOTIDE SEQUENCE</scope>
</reference>
<feature type="non-terminal residue" evidence="2">
    <location>
        <position position="1"/>
    </location>
</feature>
<dbReference type="EMBL" id="CAJOBJ010030876">
    <property type="protein sequence ID" value="CAF4272027.1"/>
    <property type="molecule type" value="Genomic_DNA"/>
</dbReference>
<dbReference type="EMBL" id="CAJOBH010293520">
    <property type="protein sequence ID" value="CAF5183960.1"/>
    <property type="molecule type" value="Genomic_DNA"/>
</dbReference>
<protein>
    <submittedName>
        <fullName evidence="2">Uncharacterized protein</fullName>
    </submittedName>
</protein>
<dbReference type="Proteomes" id="UP000681720">
    <property type="component" value="Unassembled WGS sequence"/>
</dbReference>
<evidence type="ECO:0000313" key="3">
    <source>
        <dbReference type="Proteomes" id="UP000681967"/>
    </source>
</evidence>
<evidence type="ECO:0000313" key="1">
    <source>
        <dbReference type="EMBL" id="CAF4272027.1"/>
    </source>
</evidence>
<accession>A0A8S3HJK7</accession>
<dbReference type="Proteomes" id="UP000681967">
    <property type="component" value="Unassembled WGS sequence"/>
</dbReference>